<reference evidence="1 2" key="1">
    <citation type="submission" date="2018-06" db="EMBL/GenBank/DDBJ databases">
        <authorList>
            <consortium name="Pathogen Informatics"/>
            <person name="Doyle S."/>
        </authorList>
    </citation>
    <scope>NUCLEOTIDE SEQUENCE [LARGE SCALE GENOMIC DNA]</scope>
    <source>
        <strain evidence="1 2">NCTC10638</strain>
    </source>
</reference>
<protein>
    <submittedName>
        <fullName evidence="1">Transferrin-binding protein 2</fullName>
    </submittedName>
</protein>
<gene>
    <name evidence="1" type="primary">tbpB_3</name>
    <name evidence="1" type="ORF">NCTC10638_03883</name>
</gene>
<accession>A0A378N8D0</accession>
<dbReference type="Proteomes" id="UP000254802">
    <property type="component" value="Unassembled WGS sequence"/>
</dbReference>
<name>A0A378N8D0_MANHA</name>
<evidence type="ECO:0000313" key="1">
    <source>
        <dbReference type="EMBL" id="STY64694.1"/>
    </source>
</evidence>
<dbReference type="InterPro" id="IPR011250">
    <property type="entry name" value="OMP/PagP_B-barrel"/>
</dbReference>
<organism evidence="1 2">
    <name type="scientific">Mannheimia haemolytica</name>
    <name type="common">Pasteurella haemolytica</name>
    <dbReference type="NCBI Taxonomy" id="75985"/>
    <lineage>
        <taxon>Bacteria</taxon>
        <taxon>Pseudomonadati</taxon>
        <taxon>Pseudomonadota</taxon>
        <taxon>Gammaproteobacteria</taxon>
        <taxon>Pasteurellales</taxon>
        <taxon>Pasteurellaceae</taxon>
        <taxon>Mannheimia</taxon>
    </lineage>
</organism>
<dbReference type="AlphaFoldDB" id="A0A378N8D0"/>
<evidence type="ECO:0000313" key="2">
    <source>
        <dbReference type="Proteomes" id="UP000254802"/>
    </source>
</evidence>
<dbReference type="EMBL" id="UGPN01000002">
    <property type="protein sequence ID" value="STY64694.1"/>
    <property type="molecule type" value="Genomic_DNA"/>
</dbReference>
<sequence>MFCILVAKPEIKPKEILRTGAHGYVYYLGIEPAKAIPTQKATYKGYWDFTTDARKGRDSKYFF</sequence>
<dbReference type="SUPFAM" id="SSF56925">
    <property type="entry name" value="OMPA-like"/>
    <property type="match status" value="1"/>
</dbReference>
<proteinExistence type="predicted"/>